<evidence type="ECO:0000313" key="1">
    <source>
        <dbReference type="EMBL" id="KIY42968.1"/>
    </source>
</evidence>
<reference evidence="1 2" key="1">
    <citation type="journal article" date="2015" name="Fungal Genet. Biol.">
        <title>Evolution of novel wood decay mechanisms in Agaricales revealed by the genome sequences of Fistulina hepatica and Cylindrobasidium torrendii.</title>
        <authorList>
            <person name="Floudas D."/>
            <person name="Held B.W."/>
            <person name="Riley R."/>
            <person name="Nagy L.G."/>
            <person name="Koehler G."/>
            <person name="Ransdell A.S."/>
            <person name="Younus H."/>
            <person name="Chow J."/>
            <person name="Chiniquy J."/>
            <person name="Lipzen A."/>
            <person name="Tritt A."/>
            <person name="Sun H."/>
            <person name="Haridas S."/>
            <person name="LaButti K."/>
            <person name="Ohm R.A."/>
            <person name="Kues U."/>
            <person name="Blanchette R.A."/>
            <person name="Grigoriev I.V."/>
            <person name="Minto R.E."/>
            <person name="Hibbett D.S."/>
        </authorList>
    </citation>
    <scope>NUCLEOTIDE SEQUENCE [LARGE SCALE GENOMIC DNA]</scope>
    <source>
        <strain evidence="1 2">ATCC 64428</strain>
    </source>
</reference>
<keyword evidence="1" id="KW-0378">Hydrolase</keyword>
<gene>
    <name evidence="1" type="ORF">FISHEDRAFT_24466</name>
</gene>
<name>A0A0D6ZZJ6_9AGAR</name>
<dbReference type="GO" id="GO:0009251">
    <property type="term" value="P:glucan catabolic process"/>
    <property type="evidence" value="ECO:0007669"/>
    <property type="project" value="TreeGrafter"/>
</dbReference>
<dbReference type="GO" id="GO:0016787">
    <property type="term" value="F:hydrolase activity"/>
    <property type="evidence" value="ECO:0007669"/>
    <property type="project" value="UniProtKB-KW"/>
</dbReference>
<dbReference type="EMBL" id="KN882148">
    <property type="protein sequence ID" value="KIY42968.1"/>
    <property type="molecule type" value="Genomic_DNA"/>
</dbReference>
<dbReference type="Proteomes" id="UP000054144">
    <property type="component" value="Unassembled WGS sequence"/>
</dbReference>
<dbReference type="AlphaFoldDB" id="A0A0D6ZZJ6"/>
<keyword evidence="2" id="KW-1185">Reference proteome</keyword>
<feature type="non-terminal residue" evidence="1">
    <location>
        <position position="1"/>
    </location>
</feature>
<dbReference type="InterPro" id="IPR050546">
    <property type="entry name" value="Glycosyl_Hydrlase_16"/>
</dbReference>
<sequence>GWTIQSSLTGEDFINFFNFDSGQSDNDGVANYVDGVTEGLVYTNSDGQVVIAVDTTEYVSLRNSVRMVSATTFNPSTSSLFIFDVEQIPAVCGVWPAIWFTGTDWPADGEIDVVEGVNEYTQNIFSIHTGDDCTMDTSLLTDAALVDAGETDCNAYVSDTACGAMSNSTASYGVGSNSAGGSVYALQLTSAGLEMYWWTKDSVPADITSGLPTPSTWGSPAVEVLSDTCDTDSHFIDLMMIVNTNLGGTFPEGVWSTDDAGGQDTSCATLTSYSDAASYIQNVGSAFSTAQWV</sequence>
<protein>
    <submittedName>
        <fullName evidence="1">Glycoside hydrolase family 16 protein</fullName>
    </submittedName>
</protein>
<dbReference type="OrthoDB" id="192832at2759"/>
<proteinExistence type="predicted"/>
<feature type="non-terminal residue" evidence="1">
    <location>
        <position position="293"/>
    </location>
</feature>
<accession>A0A0D6ZZJ6</accession>
<dbReference type="PANTHER" id="PTHR10963:SF24">
    <property type="entry name" value="GLYCOSIDASE C21B10.07-RELATED"/>
    <property type="match status" value="1"/>
</dbReference>
<dbReference type="PANTHER" id="PTHR10963">
    <property type="entry name" value="GLYCOSYL HYDROLASE-RELATED"/>
    <property type="match status" value="1"/>
</dbReference>
<dbReference type="SUPFAM" id="SSF49899">
    <property type="entry name" value="Concanavalin A-like lectins/glucanases"/>
    <property type="match status" value="1"/>
</dbReference>
<organism evidence="1 2">
    <name type="scientific">Fistulina hepatica ATCC 64428</name>
    <dbReference type="NCBI Taxonomy" id="1128425"/>
    <lineage>
        <taxon>Eukaryota</taxon>
        <taxon>Fungi</taxon>
        <taxon>Dikarya</taxon>
        <taxon>Basidiomycota</taxon>
        <taxon>Agaricomycotina</taxon>
        <taxon>Agaricomycetes</taxon>
        <taxon>Agaricomycetidae</taxon>
        <taxon>Agaricales</taxon>
        <taxon>Fistulinaceae</taxon>
        <taxon>Fistulina</taxon>
    </lineage>
</organism>
<dbReference type="Pfam" id="PF26113">
    <property type="entry name" value="GH16_XgeA"/>
    <property type="match status" value="1"/>
</dbReference>
<dbReference type="Gene3D" id="2.60.120.200">
    <property type="match status" value="1"/>
</dbReference>
<dbReference type="InterPro" id="IPR013320">
    <property type="entry name" value="ConA-like_dom_sf"/>
</dbReference>
<evidence type="ECO:0000313" key="2">
    <source>
        <dbReference type="Proteomes" id="UP000054144"/>
    </source>
</evidence>